<gene>
    <name evidence="1" type="ORF">TSAR_008015</name>
</gene>
<proteinExistence type="predicted"/>
<name>A0A232FNA6_9HYME</name>
<evidence type="ECO:0000313" key="1">
    <source>
        <dbReference type="EMBL" id="OXU32221.1"/>
    </source>
</evidence>
<keyword evidence="2" id="KW-1185">Reference proteome</keyword>
<organism evidence="1 2">
    <name type="scientific">Trichomalopsis sarcophagae</name>
    <dbReference type="NCBI Taxonomy" id="543379"/>
    <lineage>
        <taxon>Eukaryota</taxon>
        <taxon>Metazoa</taxon>
        <taxon>Ecdysozoa</taxon>
        <taxon>Arthropoda</taxon>
        <taxon>Hexapoda</taxon>
        <taxon>Insecta</taxon>
        <taxon>Pterygota</taxon>
        <taxon>Neoptera</taxon>
        <taxon>Endopterygota</taxon>
        <taxon>Hymenoptera</taxon>
        <taxon>Apocrita</taxon>
        <taxon>Proctotrupomorpha</taxon>
        <taxon>Chalcidoidea</taxon>
        <taxon>Pteromalidae</taxon>
        <taxon>Pteromalinae</taxon>
        <taxon>Trichomalopsis</taxon>
    </lineage>
</organism>
<comment type="caution">
    <text evidence="1">The sequence shown here is derived from an EMBL/GenBank/DDBJ whole genome shotgun (WGS) entry which is preliminary data.</text>
</comment>
<sequence>MTIYQRLTIPTVSKKRVIQKVCELHDKYVTMTLYITSDFMNKSSCAVEKSSYRSTGISVDQRTSSQMLVSSISVNEQRDTSVSIDENQSLVNRKHMKRKNDRPLKETVSYENLLTSIRYGVSNRATAAIATSRKKRVFSQILKDNSNLWPIKGYFDGRRDNTICQMKRGNKYYRATKERHTYNIMPVKQIKLGYVLVCQF</sequence>
<dbReference type="EMBL" id="NNAY01000004">
    <property type="protein sequence ID" value="OXU32221.1"/>
    <property type="molecule type" value="Genomic_DNA"/>
</dbReference>
<evidence type="ECO:0000313" key="2">
    <source>
        <dbReference type="Proteomes" id="UP000215335"/>
    </source>
</evidence>
<reference evidence="1 2" key="1">
    <citation type="journal article" date="2017" name="Curr. Biol.">
        <title>The Evolution of Venom by Co-option of Single-Copy Genes.</title>
        <authorList>
            <person name="Martinson E.O."/>
            <person name="Mrinalini"/>
            <person name="Kelkar Y.D."/>
            <person name="Chang C.H."/>
            <person name="Werren J.H."/>
        </authorList>
    </citation>
    <scope>NUCLEOTIDE SEQUENCE [LARGE SCALE GENOMIC DNA]</scope>
    <source>
        <strain evidence="1 2">Alberta</strain>
        <tissue evidence="1">Whole body</tissue>
    </source>
</reference>
<dbReference type="Proteomes" id="UP000215335">
    <property type="component" value="Unassembled WGS sequence"/>
</dbReference>
<protein>
    <submittedName>
        <fullName evidence="1">Uncharacterized protein</fullName>
    </submittedName>
</protein>
<dbReference type="AlphaFoldDB" id="A0A232FNA6"/>
<accession>A0A232FNA6</accession>